<dbReference type="VEuPathDB" id="FungiDB:Z520_04331"/>
<dbReference type="CDD" id="cd14498">
    <property type="entry name" value="DSP"/>
    <property type="match status" value="1"/>
</dbReference>
<evidence type="ECO:0000313" key="8">
    <source>
        <dbReference type="EMBL" id="KIX99696.1"/>
    </source>
</evidence>
<dbReference type="PROSITE" id="PS00383">
    <property type="entry name" value="TYR_PHOSPHATASE_1"/>
    <property type="match status" value="1"/>
</dbReference>
<evidence type="ECO:0000256" key="5">
    <source>
        <dbReference type="SAM" id="MobiDB-lite"/>
    </source>
</evidence>
<dbReference type="RefSeq" id="XP_016633819.1">
    <property type="nucleotide sequence ID" value="XM_016774839.1"/>
</dbReference>
<dbReference type="GeneID" id="27710077"/>
<keyword evidence="9" id="KW-1185">Reference proteome</keyword>
<reference evidence="8 9" key="1">
    <citation type="submission" date="2015-01" db="EMBL/GenBank/DDBJ databases">
        <title>The Genome Sequence of Fonsecaea multimorphosa CBS 102226.</title>
        <authorList>
            <consortium name="The Broad Institute Genomics Platform"/>
            <person name="Cuomo C."/>
            <person name="de Hoog S."/>
            <person name="Gorbushina A."/>
            <person name="Stielow B."/>
            <person name="Teixiera M."/>
            <person name="Abouelleil A."/>
            <person name="Chapman S.B."/>
            <person name="Priest M."/>
            <person name="Young S.K."/>
            <person name="Wortman J."/>
            <person name="Nusbaum C."/>
            <person name="Birren B."/>
        </authorList>
    </citation>
    <scope>NUCLEOTIDE SEQUENCE [LARGE SCALE GENOMIC DNA]</scope>
    <source>
        <strain evidence="8 9">CBS 102226</strain>
    </source>
</reference>
<dbReference type="EC" id="3.1.3.48" evidence="2"/>
<feature type="domain" description="Tyrosine specific protein phosphatases" evidence="7">
    <location>
        <begin position="82"/>
        <end position="160"/>
    </location>
</feature>
<evidence type="ECO:0000256" key="3">
    <source>
        <dbReference type="ARBA" id="ARBA00022801"/>
    </source>
</evidence>
<dbReference type="STRING" id="1442371.A0A0D2IRR8"/>
<evidence type="ECO:0000256" key="2">
    <source>
        <dbReference type="ARBA" id="ARBA00013064"/>
    </source>
</evidence>
<evidence type="ECO:0000259" key="7">
    <source>
        <dbReference type="PROSITE" id="PS50056"/>
    </source>
</evidence>
<dbReference type="SMART" id="SM00195">
    <property type="entry name" value="DSPc"/>
    <property type="match status" value="1"/>
</dbReference>
<accession>A0A0D2IRR8</accession>
<dbReference type="InterPro" id="IPR029021">
    <property type="entry name" value="Prot-tyrosine_phosphatase-like"/>
</dbReference>
<dbReference type="GO" id="GO:0005634">
    <property type="term" value="C:nucleus"/>
    <property type="evidence" value="ECO:0007669"/>
    <property type="project" value="TreeGrafter"/>
</dbReference>
<dbReference type="InterPro" id="IPR000340">
    <property type="entry name" value="Dual-sp_phosphatase_cat-dom"/>
</dbReference>
<evidence type="ECO:0000313" key="9">
    <source>
        <dbReference type="Proteomes" id="UP000053411"/>
    </source>
</evidence>
<dbReference type="Pfam" id="PF00782">
    <property type="entry name" value="DSPc"/>
    <property type="match status" value="1"/>
</dbReference>
<evidence type="ECO:0000256" key="1">
    <source>
        <dbReference type="ARBA" id="ARBA00008601"/>
    </source>
</evidence>
<dbReference type="SUPFAM" id="SSF52799">
    <property type="entry name" value="(Phosphotyrosine protein) phosphatases II"/>
    <property type="match status" value="1"/>
</dbReference>
<keyword evidence="4" id="KW-0904">Protein phosphatase</keyword>
<dbReference type="PROSITE" id="PS50054">
    <property type="entry name" value="TYR_PHOSPHATASE_DUAL"/>
    <property type="match status" value="1"/>
</dbReference>
<dbReference type="PANTHER" id="PTHR45848">
    <property type="entry name" value="DUAL SPECIFICITY PROTEIN PHOSPHATASE 12 FAMILY MEMBER"/>
    <property type="match status" value="1"/>
</dbReference>
<evidence type="ECO:0000259" key="6">
    <source>
        <dbReference type="PROSITE" id="PS50054"/>
    </source>
</evidence>
<organism evidence="8 9">
    <name type="scientific">Fonsecaea multimorphosa CBS 102226</name>
    <dbReference type="NCBI Taxonomy" id="1442371"/>
    <lineage>
        <taxon>Eukaryota</taxon>
        <taxon>Fungi</taxon>
        <taxon>Dikarya</taxon>
        <taxon>Ascomycota</taxon>
        <taxon>Pezizomycotina</taxon>
        <taxon>Eurotiomycetes</taxon>
        <taxon>Chaetothyriomycetidae</taxon>
        <taxon>Chaetothyriales</taxon>
        <taxon>Herpotrichiellaceae</taxon>
        <taxon>Fonsecaea</taxon>
    </lineage>
</organism>
<gene>
    <name evidence="8" type="ORF">Z520_04331</name>
</gene>
<dbReference type="GO" id="GO:0004725">
    <property type="term" value="F:protein tyrosine phosphatase activity"/>
    <property type="evidence" value="ECO:0007669"/>
    <property type="project" value="UniProtKB-EC"/>
</dbReference>
<dbReference type="InterPro" id="IPR000387">
    <property type="entry name" value="Tyr_Pase_dom"/>
</dbReference>
<dbReference type="Gene3D" id="3.90.190.10">
    <property type="entry name" value="Protein tyrosine phosphatase superfamily"/>
    <property type="match status" value="1"/>
</dbReference>
<feature type="domain" description="Tyrosine-protein phosphatase" evidence="6">
    <location>
        <begin position="7"/>
        <end position="181"/>
    </location>
</feature>
<sequence length="305" mass="34690">MESPKLVPIRAVPGLFISDRFGAYSAHNLKGHNIARVLSVLQPHKTWRPRNRLDAGAPVEADEGPDVAVASPEVKTVDIDDDPFVDILQYLEEACDWIEAGLNQGQDQEGHVAGNSLQPGVLVHCKQGISRSGAFVVAFLMRKFKLSYSAALTLARESRPEICPNSGFEKQLRVWEFCQYNVYLVDDDDDEEQEVTQRPRRREKPSYKAWIAERDNMLKRGEEDVNRARLSSLASMAARFGRRRQEDVADDQAKNPTEDDGERSAEQKKRQENWERVRKMEQDWNERLIRGHTYAGGGDAQDPKE</sequence>
<comment type="similarity">
    <text evidence="1">Belongs to the protein-tyrosine phosphatase family. Non-receptor class dual specificity subfamily.</text>
</comment>
<dbReference type="AlphaFoldDB" id="A0A0D2IRR8"/>
<proteinExistence type="inferred from homology"/>
<dbReference type="PROSITE" id="PS50056">
    <property type="entry name" value="TYR_PHOSPHATASE_2"/>
    <property type="match status" value="1"/>
</dbReference>
<keyword evidence="3" id="KW-0378">Hydrolase</keyword>
<dbReference type="InterPro" id="IPR020422">
    <property type="entry name" value="TYR_PHOSPHATASE_DUAL_dom"/>
</dbReference>
<dbReference type="EMBL" id="KN848068">
    <property type="protein sequence ID" value="KIX99696.1"/>
    <property type="molecule type" value="Genomic_DNA"/>
</dbReference>
<dbReference type="PANTHER" id="PTHR45848:SF4">
    <property type="entry name" value="DUAL SPECIFICITY PROTEIN PHOSPHATASE 12"/>
    <property type="match status" value="1"/>
</dbReference>
<protein>
    <recommendedName>
        <fullName evidence="2">protein-tyrosine-phosphatase</fullName>
        <ecNumber evidence="2">3.1.3.48</ecNumber>
    </recommendedName>
</protein>
<dbReference type="GO" id="GO:0008138">
    <property type="term" value="F:protein tyrosine/serine/threonine phosphatase activity"/>
    <property type="evidence" value="ECO:0007669"/>
    <property type="project" value="TreeGrafter"/>
</dbReference>
<name>A0A0D2IRR8_9EURO</name>
<dbReference type="Proteomes" id="UP000053411">
    <property type="component" value="Unassembled WGS sequence"/>
</dbReference>
<dbReference type="InterPro" id="IPR016130">
    <property type="entry name" value="Tyr_Pase_AS"/>
</dbReference>
<feature type="compositionally biased region" description="Basic and acidic residues" evidence="5">
    <location>
        <begin position="243"/>
        <end position="289"/>
    </location>
</feature>
<evidence type="ECO:0000256" key="4">
    <source>
        <dbReference type="ARBA" id="ARBA00022912"/>
    </source>
</evidence>
<feature type="region of interest" description="Disordered" evidence="5">
    <location>
        <begin position="241"/>
        <end position="305"/>
    </location>
</feature>
<dbReference type="OrthoDB" id="10252009at2759"/>